<dbReference type="Gene3D" id="1.25.40.20">
    <property type="entry name" value="Ankyrin repeat-containing domain"/>
    <property type="match status" value="1"/>
</dbReference>
<feature type="transmembrane region" description="Helical" evidence="13">
    <location>
        <begin position="598"/>
        <end position="621"/>
    </location>
</feature>
<evidence type="ECO:0000313" key="17">
    <source>
        <dbReference type="Proteomes" id="UP001204833"/>
    </source>
</evidence>
<dbReference type="GO" id="GO:0016020">
    <property type="term" value="C:membrane"/>
    <property type="evidence" value="ECO:0007669"/>
    <property type="project" value="UniProtKB-SubCell"/>
</dbReference>
<feature type="repeat" description="ANK" evidence="12">
    <location>
        <begin position="235"/>
        <end position="267"/>
    </location>
</feature>
<feature type="transmembrane region" description="Helical" evidence="13">
    <location>
        <begin position="434"/>
        <end position="456"/>
    </location>
</feature>
<feature type="domain" description="Palmitoyltransferase DHHC" evidence="15">
    <location>
        <begin position="488"/>
        <end position="630"/>
    </location>
</feature>
<dbReference type="InterPro" id="IPR001594">
    <property type="entry name" value="Palmitoyltrfase_DHHC"/>
</dbReference>
<comment type="domain">
    <text evidence="13">The DHHC domain is required for palmitoyltransferase activity.</text>
</comment>
<keyword evidence="5 13" id="KW-1133">Transmembrane helix</keyword>
<evidence type="ECO:0000256" key="3">
    <source>
        <dbReference type="ARBA" id="ARBA00022692"/>
    </source>
</evidence>
<evidence type="ECO:0000256" key="1">
    <source>
        <dbReference type="ARBA" id="ARBA00004141"/>
    </source>
</evidence>
<dbReference type="GO" id="GO:0019706">
    <property type="term" value="F:protein-cysteine S-palmitoyltransferase activity"/>
    <property type="evidence" value="ECO:0007669"/>
    <property type="project" value="UniProtKB-EC"/>
</dbReference>
<comment type="similarity">
    <text evidence="2">Belongs to the DHHC palmitoyltransferase family. AKR/ZDHHC17 subfamily.</text>
</comment>
<evidence type="ECO:0000256" key="9">
    <source>
        <dbReference type="ARBA" id="ARBA00023288"/>
    </source>
</evidence>
<dbReference type="EMBL" id="JAIHNG010000177">
    <property type="protein sequence ID" value="KAI5948808.1"/>
    <property type="molecule type" value="Genomic_DNA"/>
</dbReference>
<dbReference type="InterPro" id="IPR002110">
    <property type="entry name" value="Ankyrin_rpt"/>
</dbReference>
<feature type="transmembrane region" description="Helical" evidence="13">
    <location>
        <begin position="536"/>
        <end position="556"/>
    </location>
</feature>
<dbReference type="EC" id="2.3.1.225" evidence="13"/>
<comment type="caution">
    <text evidence="16">The sequence shown here is derived from an EMBL/GenBank/DDBJ whole genome shotgun (WGS) entry which is preliminary data.</text>
</comment>
<evidence type="ECO:0000256" key="10">
    <source>
        <dbReference type="ARBA" id="ARBA00023315"/>
    </source>
</evidence>
<proteinExistence type="inferred from homology"/>
<evidence type="ECO:0000256" key="8">
    <source>
        <dbReference type="ARBA" id="ARBA00023139"/>
    </source>
</evidence>
<keyword evidence="6 12" id="KW-0040">ANK repeat</keyword>
<dbReference type="PANTHER" id="PTHR24161">
    <property type="entry name" value="ANK_REP_REGION DOMAIN-CONTAINING PROTEIN-RELATED"/>
    <property type="match status" value="1"/>
</dbReference>
<keyword evidence="3 13" id="KW-0812">Transmembrane</keyword>
<protein>
    <recommendedName>
        <fullName evidence="13">Palmitoyltransferase</fullName>
        <ecNumber evidence="13">2.3.1.225</ecNumber>
    </recommendedName>
</protein>
<dbReference type="RefSeq" id="XP_051606318.1">
    <property type="nucleotide sequence ID" value="XM_051754798.1"/>
</dbReference>
<keyword evidence="13" id="KW-0808">Transferase</keyword>
<organism evidence="16 17">
    <name type="scientific">Candida theae</name>
    <dbReference type="NCBI Taxonomy" id="1198502"/>
    <lineage>
        <taxon>Eukaryota</taxon>
        <taxon>Fungi</taxon>
        <taxon>Dikarya</taxon>
        <taxon>Ascomycota</taxon>
        <taxon>Saccharomycotina</taxon>
        <taxon>Pichiomycetes</taxon>
        <taxon>Debaryomycetaceae</taxon>
        <taxon>Candida/Lodderomyces clade</taxon>
        <taxon>Candida</taxon>
    </lineage>
</organism>
<evidence type="ECO:0000256" key="13">
    <source>
        <dbReference type="RuleBase" id="RU079119"/>
    </source>
</evidence>
<feature type="transmembrane region" description="Helical" evidence="13">
    <location>
        <begin position="376"/>
        <end position="397"/>
    </location>
</feature>
<gene>
    <name evidence="16" type="ORF">KGF57_005206</name>
</gene>
<accession>A0AAD5FWD7</accession>
<dbReference type="PROSITE" id="PS50216">
    <property type="entry name" value="DHHC"/>
    <property type="match status" value="1"/>
</dbReference>
<dbReference type="PROSITE" id="PS50088">
    <property type="entry name" value="ANK_REPEAT"/>
    <property type="match status" value="3"/>
</dbReference>
<evidence type="ECO:0000256" key="4">
    <source>
        <dbReference type="ARBA" id="ARBA00022737"/>
    </source>
</evidence>
<dbReference type="InterPro" id="IPR036770">
    <property type="entry name" value="Ankyrin_rpt-contain_sf"/>
</dbReference>
<evidence type="ECO:0000256" key="14">
    <source>
        <dbReference type="SAM" id="MobiDB-lite"/>
    </source>
</evidence>
<keyword evidence="17" id="KW-1185">Reference proteome</keyword>
<feature type="repeat" description="ANK" evidence="12">
    <location>
        <begin position="268"/>
        <end position="300"/>
    </location>
</feature>
<evidence type="ECO:0000256" key="5">
    <source>
        <dbReference type="ARBA" id="ARBA00022989"/>
    </source>
</evidence>
<dbReference type="Pfam" id="PF12796">
    <property type="entry name" value="Ank_2"/>
    <property type="match status" value="2"/>
</dbReference>
<evidence type="ECO:0000256" key="6">
    <source>
        <dbReference type="ARBA" id="ARBA00023043"/>
    </source>
</evidence>
<keyword evidence="7 13" id="KW-0472">Membrane</keyword>
<keyword evidence="4" id="KW-0677">Repeat</keyword>
<evidence type="ECO:0000259" key="15">
    <source>
        <dbReference type="Pfam" id="PF01529"/>
    </source>
</evidence>
<evidence type="ECO:0000256" key="2">
    <source>
        <dbReference type="ARBA" id="ARBA00010104"/>
    </source>
</evidence>
<feature type="transmembrane region" description="Helical" evidence="13">
    <location>
        <begin position="347"/>
        <end position="370"/>
    </location>
</feature>
<dbReference type="AlphaFoldDB" id="A0AAD5FWD7"/>
<dbReference type="Proteomes" id="UP001204833">
    <property type="component" value="Unassembled WGS sequence"/>
</dbReference>
<dbReference type="SUPFAM" id="SSF48403">
    <property type="entry name" value="Ankyrin repeat"/>
    <property type="match status" value="1"/>
</dbReference>
<dbReference type="GeneID" id="76153250"/>
<feature type="compositionally biased region" description="Polar residues" evidence="14">
    <location>
        <begin position="1"/>
        <end position="18"/>
    </location>
</feature>
<sequence length="764" mass="86849">MEMTTRIDQTTKVEQPSNGAIEEQSGGSGATDTTKDSNAIPLDVLQSKSHDTNDIDAVSLKSTDGVLDKPESSLNEVPLSEPSKPTEQDLNPDLANFMRYCQEGSLESAKDLLESESIKVNDTFSDGISGLHWACINNRLALVKYLVENGADPNLYGGELRATPLHWACRNGLVYIVQYLISNTSADPRLRDLQTYNALHLAVHSSNITLVVYLLLSCCDQNSKKKLYIDEPDGSNRTALHWASYQNDIFTVNALLKFGADVSKTDDSMFIPLHWCFMRGHKNVMKAFVDRGSDIFVKNDQGKDSFDIAKDMNCLHVWRKVLIEKDLDPKNNWAPRVRWISAKVGKVLTYLAPFILLPISLSICTASKGLAFPKLFLAFSVFAFGIFVVNKTIIPTYLIDDKPLPKSPILAGIFSATAFWCIIVWVFKVLPATLFSNFFSNVFMVLVIAVFVWSFFKAMFINPGFVPTPTDNAVILSQVEDLLSCGKFDTDHFCFNTFVRKPLRSRYSRHNKKLVARFDHYCPWVYNEIGVRNHKLFITFVYALNLAILLFTHLTIEYFDKSKDAVGSDDEDNQSFFCKLIDDDLCYGYKNHDFHFNLMVWCWLQYVWIVFLCLVQTFQILRGLTTWEFSSLNSRISSPARSNHSTVPEEVADSITQPPRSDRRNNGMQTCLNLLGIDQFVLTIKMAIASVFNRDRTTSVDPLYIDIPTDYGLKQNWLDFWVIGETSWRNVFYLPIEGENNLNGEVVDYYKLYQYPPKSSTQLV</sequence>
<evidence type="ECO:0000313" key="16">
    <source>
        <dbReference type="EMBL" id="KAI5948808.1"/>
    </source>
</evidence>
<evidence type="ECO:0000256" key="12">
    <source>
        <dbReference type="PROSITE-ProRule" id="PRU00023"/>
    </source>
</evidence>
<reference evidence="16 17" key="1">
    <citation type="journal article" date="2022" name="DNA Res.">
        <title>Genome analysis of five recently described species of the CUG-Ser clade uncovers Candida theae as a new hybrid lineage with pathogenic potential in the Candida parapsilosis species complex.</title>
        <authorList>
            <person name="Mixao V."/>
            <person name="Del Olmo V."/>
            <person name="Hegedusova E."/>
            <person name="Saus E."/>
            <person name="Pryszcz L."/>
            <person name="Cillingova A."/>
            <person name="Nosek J."/>
            <person name="Gabaldon T."/>
        </authorList>
    </citation>
    <scope>NUCLEOTIDE SEQUENCE [LARGE SCALE GENOMIC DNA]</scope>
    <source>
        <strain evidence="16 17">CBS 12239</strain>
    </source>
</reference>
<comment type="catalytic activity">
    <reaction evidence="11 13">
        <text>L-cysteinyl-[protein] + hexadecanoyl-CoA = S-hexadecanoyl-L-cysteinyl-[protein] + CoA</text>
        <dbReference type="Rhea" id="RHEA:36683"/>
        <dbReference type="Rhea" id="RHEA-COMP:10131"/>
        <dbReference type="Rhea" id="RHEA-COMP:11032"/>
        <dbReference type="ChEBI" id="CHEBI:29950"/>
        <dbReference type="ChEBI" id="CHEBI:57287"/>
        <dbReference type="ChEBI" id="CHEBI:57379"/>
        <dbReference type="ChEBI" id="CHEBI:74151"/>
        <dbReference type="EC" id="2.3.1.225"/>
    </reaction>
</comment>
<keyword evidence="10 13" id="KW-0012">Acyltransferase</keyword>
<evidence type="ECO:0000256" key="7">
    <source>
        <dbReference type="ARBA" id="ARBA00023136"/>
    </source>
</evidence>
<feature type="transmembrane region" description="Helical" evidence="13">
    <location>
        <begin position="409"/>
        <end position="428"/>
    </location>
</feature>
<feature type="compositionally biased region" description="Polar residues" evidence="14">
    <location>
        <begin position="637"/>
        <end position="646"/>
    </location>
</feature>
<dbReference type="Pfam" id="PF01529">
    <property type="entry name" value="DHHC"/>
    <property type="match status" value="1"/>
</dbReference>
<feature type="region of interest" description="Disordered" evidence="14">
    <location>
        <begin position="637"/>
        <end position="665"/>
    </location>
</feature>
<keyword evidence="9" id="KW-0449">Lipoprotein</keyword>
<evidence type="ECO:0000256" key="11">
    <source>
        <dbReference type="ARBA" id="ARBA00048048"/>
    </source>
</evidence>
<feature type="repeat" description="ANK" evidence="12">
    <location>
        <begin position="126"/>
        <end position="158"/>
    </location>
</feature>
<dbReference type="PROSITE" id="PS50297">
    <property type="entry name" value="ANK_REP_REGION"/>
    <property type="match status" value="2"/>
</dbReference>
<keyword evidence="8" id="KW-0564">Palmitate</keyword>
<name>A0AAD5FWD7_9ASCO</name>
<dbReference type="SMART" id="SM00248">
    <property type="entry name" value="ANK"/>
    <property type="match status" value="5"/>
</dbReference>
<comment type="subcellular location">
    <subcellularLocation>
        <location evidence="1">Membrane</location>
        <topology evidence="1">Multi-pass membrane protein</topology>
    </subcellularLocation>
</comment>
<feature type="region of interest" description="Disordered" evidence="14">
    <location>
        <begin position="1"/>
        <end position="88"/>
    </location>
</feature>
<dbReference type="PANTHER" id="PTHR24161:SF85">
    <property type="entry name" value="PALMITOYLTRANSFERASE HIP14"/>
    <property type="match status" value="1"/>
</dbReference>